<sequence>MPFIRSRISSARTLRPVLLIRNASITSDADRNAVEFFYKVHKNPSVYKALNETSLVLAEKGILGGPDLSMQQQLLLVADSDIRTAMDRVKKELKNADIPVTLDIIRDFFSFFREKKEYEVK</sequence>
<proteinExistence type="predicted"/>
<dbReference type="Proteomes" id="UP000094565">
    <property type="component" value="Chromosome 3"/>
</dbReference>
<protein>
    <submittedName>
        <fullName evidence="1">BA75_03854T0</fullName>
    </submittedName>
</protein>
<name>A0A1B2JFG2_PICPA</name>
<evidence type="ECO:0000313" key="1">
    <source>
        <dbReference type="EMBL" id="ANZ76733.1"/>
    </source>
</evidence>
<dbReference type="EMBL" id="CP014586">
    <property type="protein sequence ID" value="ANZ76733.1"/>
    <property type="molecule type" value="Genomic_DNA"/>
</dbReference>
<keyword evidence="2" id="KW-1185">Reference proteome</keyword>
<accession>A0A1B2JFG2</accession>
<organism evidence="1 2">
    <name type="scientific">Komagataella pastoris</name>
    <name type="common">Yeast</name>
    <name type="synonym">Pichia pastoris</name>
    <dbReference type="NCBI Taxonomy" id="4922"/>
    <lineage>
        <taxon>Eukaryota</taxon>
        <taxon>Fungi</taxon>
        <taxon>Dikarya</taxon>
        <taxon>Ascomycota</taxon>
        <taxon>Saccharomycotina</taxon>
        <taxon>Pichiomycetes</taxon>
        <taxon>Pichiales</taxon>
        <taxon>Pichiaceae</taxon>
        <taxon>Komagataella</taxon>
    </lineage>
</organism>
<evidence type="ECO:0000313" key="2">
    <source>
        <dbReference type="Proteomes" id="UP000094565"/>
    </source>
</evidence>
<dbReference type="AlphaFoldDB" id="A0A1B2JFG2"/>
<gene>
    <name evidence="1" type="primary">TKL2</name>
    <name evidence="1" type="ORF">ATY40_BA7503854</name>
</gene>
<dbReference type="OrthoDB" id="10008801at2759"/>
<reference evidence="1 2" key="1">
    <citation type="submission" date="2016-02" db="EMBL/GenBank/DDBJ databases">
        <title>Comparative genomic and transcriptomic foundation for Pichia pastoris.</title>
        <authorList>
            <person name="Love K.R."/>
            <person name="Shah K.A."/>
            <person name="Whittaker C.A."/>
            <person name="Wu J."/>
            <person name="Bartlett M.C."/>
            <person name="Ma D."/>
            <person name="Leeson R.L."/>
            <person name="Priest M."/>
            <person name="Young S.K."/>
            <person name="Love J.C."/>
        </authorList>
    </citation>
    <scope>NUCLEOTIDE SEQUENCE [LARGE SCALE GENOMIC DNA]</scope>
    <source>
        <strain evidence="1 2">ATCC 28485</strain>
    </source>
</reference>